<evidence type="ECO:0000256" key="4">
    <source>
        <dbReference type="ARBA" id="ARBA00006902"/>
    </source>
</evidence>
<evidence type="ECO:0000313" key="13">
    <source>
        <dbReference type="Proteomes" id="UP000806211"/>
    </source>
</evidence>
<comment type="subcellular location">
    <subcellularLocation>
        <location evidence="2">Cytoplasm</location>
    </subcellularLocation>
</comment>
<evidence type="ECO:0000256" key="2">
    <source>
        <dbReference type="ARBA" id="ARBA00004496"/>
    </source>
</evidence>
<accession>A0ABR9RBH2</accession>
<comment type="pathway">
    <text evidence="3">One-carbon metabolism; formaldehyde degradation; formate from formaldehyde (H(4)MPT route): step 3/5.</text>
</comment>
<evidence type="ECO:0000256" key="8">
    <source>
        <dbReference type="ARBA" id="ARBA00022563"/>
    </source>
</evidence>
<evidence type="ECO:0000256" key="5">
    <source>
        <dbReference type="ARBA" id="ARBA00012765"/>
    </source>
</evidence>
<dbReference type="Pfam" id="PF02289">
    <property type="entry name" value="MCH"/>
    <property type="match status" value="1"/>
</dbReference>
<comment type="function">
    <text evidence="1">Catalyzes the hydrolysis of methenyl-H(4)MPT(+) to 5-formyl-H(4)MPT.</text>
</comment>
<keyword evidence="9" id="KW-0378">Hydrolase</keyword>
<keyword evidence="13" id="KW-1185">Reference proteome</keyword>
<gene>
    <name evidence="12" type="ORF">INF37_08540</name>
</gene>
<comment type="caution">
    <text evidence="12">The sequence shown here is derived from an EMBL/GenBank/DDBJ whole genome shotgun (WGS) entry which is preliminary data.</text>
</comment>
<dbReference type="RefSeq" id="WP_193537706.1">
    <property type="nucleotide sequence ID" value="NZ_JADCKF010000007.1"/>
</dbReference>
<evidence type="ECO:0000256" key="11">
    <source>
        <dbReference type="ARBA" id="ARBA00048684"/>
    </source>
</evidence>
<comment type="similarity">
    <text evidence="4">Belongs to the MCH family.</text>
</comment>
<keyword evidence="8" id="KW-0554">One-carbon metabolism</keyword>
<evidence type="ECO:0000256" key="7">
    <source>
        <dbReference type="ARBA" id="ARBA00022490"/>
    </source>
</evidence>
<organism evidence="12 13">
    <name type="scientific">Pseudoflavonifractor gallinarum</name>
    <dbReference type="NCBI Taxonomy" id="2779352"/>
    <lineage>
        <taxon>Bacteria</taxon>
        <taxon>Bacillati</taxon>
        <taxon>Bacillota</taxon>
        <taxon>Clostridia</taxon>
        <taxon>Eubacteriales</taxon>
        <taxon>Oscillospiraceae</taxon>
        <taxon>Pseudoflavonifractor</taxon>
    </lineage>
</organism>
<evidence type="ECO:0000256" key="1">
    <source>
        <dbReference type="ARBA" id="ARBA00004058"/>
    </source>
</evidence>
<dbReference type="EC" id="3.5.4.27" evidence="5"/>
<evidence type="ECO:0000256" key="9">
    <source>
        <dbReference type="ARBA" id="ARBA00022801"/>
    </source>
</evidence>
<name>A0ABR9RBH2_9FIRM</name>
<evidence type="ECO:0000313" key="12">
    <source>
        <dbReference type="EMBL" id="MBE5056041.1"/>
    </source>
</evidence>
<proteinExistence type="inferred from homology"/>
<comment type="catalytic activity">
    <reaction evidence="11">
        <text>5,10-methenyl-5,6,7,8-tetrahydromethanopterin + H2O = N(5)-formyl-5,6,7,8-tetrahydromethanopterin + H(+)</text>
        <dbReference type="Rhea" id="RHEA:19053"/>
        <dbReference type="ChEBI" id="CHEBI:15377"/>
        <dbReference type="ChEBI" id="CHEBI:15378"/>
        <dbReference type="ChEBI" id="CHEBI:58018"/>
        <dbReference type="ChEBI" id="CHEBI:58337"/>
        <dbReference type="EC" id="3.5.4.27"/>
    </reaction>
</comment>
<dbReference type="EMBL" id="JADCKF010000007">
    <property type="protein sequence ID" value="MBE5056041.1"/>
    <property type="molecule type" value="Genomic_DNA"/>
</dbReference>
<dbReference type="SUPFAM" id="SSF56199">
    <property type="entry name" value="Methenyltetrahydromethanopterin cyclohydrolase"/>
    <property type="match status" value="1"/>
</dbReference>
<reference evidence="12 13" key="1">
    <citation type="submission" date="2020-10" db="EMBL/GenBank/DDBJ databases">
        <title>ChiBAC.</title>
        <authorList>
            <person name="Zenner C."/>
            <person name="Hitch T.C.A."/>
            <person name="Clavel T."/>
        </authorList>
    </citation>
    <scope>NUCLEOTIDE SEQUENCE [LARGE SCALE GENOMIC DNA]</scope>
    <source>
        <strain evidence="12 13">DSM 107456</strain>
    </source>
</reference>
<dbReference type="InterPro" id="IPR003209">
    <property type="entry name" value="METHMP_CycHdrlase"/>
</dbReference>
<evidence type="ECO:0000256" key="3">
    <source>
        <dbReference type="ARBA" id="ARBA00005087"/>
    </source>
</evidence>
<evidence type="ECO:0000256" key="10">
    <source>
        <dbReference type="ARBA" id="ARBA00030468"/>
    </source>
</evidence>
<keyword evidence="7" id="KW-0963">Cytoplasm</keyword>
<dbReference type="Proteomes" id="UP000806211">
    <property type="component" value="Unassembled WGS sequence"/>
</dbReference>
<evidence type="ECO:0000256" key="6">
    <source>
        <dbReference type="ARBA" id="ARBA00020597"/>
    </source>
</evidence>
<sequence length="230" mass="25437">MEWREKAAQCFQNLIEEAGANHCAVQAREQGTWIDAGWDVPGGWMVAKCVLEGLSGGRGQVSYTQRQMADGMQIPALELFLDDPVGTARAFQRDEQGIYGVRGEEGYVLGVTDRPLAEEKGWKGNVVSAGPNSLFTGIMEAADLMAQCVQALEREGVSEILWGWSSCPLAAMTQDVEETRCRRLEMAKRHTAISLWVRGEGSAIRRAIEGMDMEEFFVHELVTACTYGKR</sequence>
<protein>
    <recommendedName>
        <fullName evidence="6">Methenyltetrahydromethanopterin cyclohydrolase</fullName>
        <ecNumber evidence="5">3.5.4.27</ecNumber>
    </recommendedName>
    <alternativeName>
        <fullName evidence="10">Methenyl-H4MPT cyclohydrolase</fullName>
    </alternativeName>
</protein>